<dbReference type="GO" id="GO:0044331">
    <property type="term" value="P:cell-cell adhesion mediated by cadherin"/>
    <property type="evidence" value="ECO:0007669"/>
    <property type="project" value="TreeGrafter"/>
</dbReference>
<keyword evidence="12" id="KW-1185">Reference proteome</keyword>
<dbReference type="InterPro" id="IPR002126">
    <property type="entry name" value="Cadherin-like_dom"/>
</dbReference>
<dbReference type="InterPro" id="IPR015919">
    <property type="entry name" value="Cadherin-like_sf"/>
</dbReference>
<comment type="caution">
    <text evidence="11">The sequence shown here is derived from an EMBL/GenBank/DDBJ whole genome shotgun (WGS) entry which is preliminary data.</text>
</comment>
<reference evidence="11 12" key="1">
    <citation type="submission" date="2019-01" db="EMBL/GenBank/DDBJ databases">
        <title>A draft genome assembly of the solar-powered sea slug Elysia chlorotica.</title>
        <authorList>
            <person name="Cai H."/>
            <person name="Li Q."/>
            <person name="Fang X."/>
            <person name="Li J."/>
            <person name="Curtis N.E."/>
            <person name="Altenburger A."/>
            <person name="Shibata T."/>
            <person name="Feng M."/>
            <person name="Maeda T."/>
            <person name="Schwartz J.A."/>
            <person name="Shigenobu S."/>
            <person name="Lundholm N."/>
            <person name="Nishiyama T."/>
            <person name="Yang H."/>
            <person name="Hasebe M."/>
            <person name="Li S."/>
            <person name="Pierce S.K."/>
            <person name="Wang J."/>
        </authorList>
    </citation>
    <scope>NUCLEOTIDE SEQUENCE [LARGE SCALE GENOMIC DNA]</scope>
    <source>
        <strain evidence="11">EC2010</strain>
        <tissue evidence="11">Whole organism of an adult</tissue>
    </source>
</reference>
<dbReference type="GO" id="GO:0000902">
    <property type="term" value="P:cell morphogenesis"/>
    <property type="evidence" value="ECO:0007669"/>
    <property type="project" value="TreeGrafter"/>
</dbReference>
<dbReference type="PANTHER" id="PTHR24027:SF422">
    <property type="entry name" value="CADHERIN DOMAIN-CONTAINING PROTEIN"/>
    <property type="match status" value="1"/>
</dbReference>
<dbReference type="GO" id="GO:0007043">
    <property type="term" value="P:cell-cell junction assembly"/>
    <property type="evidence" value="ECO:0007669"/>
    <property type="project" value="TreeGrafter"/>
</dbReference>
<evidence type="ECO:0000256" key="5">
    <source>
        <dbReference type="ARBA" id="ARBA00022837"/>
    </source>
</evidence>
<evidence type="ECO:0000256" key="3">
    <source>
        <dbReference type="ARBA" id="ARBA00022729"/>
    </source>
</evidence>
<comment type="subcellular location">
    <subcellularLocation>
        <location evidence="1">Membrane</location>
        <topology evidence="1">Single-pass membrane protein</topology>
    </subcellularLocation>
</comment>
<dbReference type="PROSITE" id="PS00232">
    <property type="entry name" value="CADHERIN_1"/>
    <property type="match status" value="1"/>
</dbReference>
<protein>
    <recommendedName>
        <fullName evidence="10">Cadherin domain-containing protein</fullName>
    </recommendedName>
</protein>
<feature type="domain" description="Cadherin" evidence="10">
    <location>
        <begin position="128"/>
        <end position="247"/>
    </location>
</feature>
<organism evidence="11 12">
    <name type="scientific">Elysia chlorotica</name>
    <name type="common">Eastern emerald elysia</name>
    <name type="synonym">Sea slug</name>
    <dbReference type="NCBI Taxonomy" id="188477"/>
    <lineage>
        <taxon>Eukaryota</taxon>
        <taxon>Metazoa</taxon>
        <taxon>Spiralia</taxon>
        <taxon>Lophotrochozoa</taxon>
        <taxon>Mollusca</taxon>
        <taxon>Gastropoda</taxon>
        <taxon>Heterobranchia</taxon>
        <taxon>Euthyneura</taxon>
        <taxon>Panpulmonata</taxon>
        <taxon>Sacoglossa</taxon>
        <taxon>Placobranchoidea</taxon>
        <taxon>Plakobranchidae</taxon>
        <taxon>Elysia</taxon>
    </lineage>
</organism>
<proteinExistence type="predicted"/>
<feature type="non-terminal residue" evidence="11">
    <location>
        <position position="1"/>
    </location>
</feature>
<dbReference type="OrthoDB" id="6156217at2759"/>
<dbReference type="SUPFAM" id="SSF49313">
    <property type="entry name" value="Cadherin-like"/>
    <property type="match status" value="2"/>
</dbReference>
<dbReference type="PANTHER" id="PTHR24027">
    <property type="entry name" value="CADHERIN-23"/>
    <property type="match status" value="1"/>
</dbReference>
<keyword evidence="7" id="KW-0472">Membrane</keyword>
<dbReference type="GO" id="GO:0034332">
    <property type="term" value="P:adherens junction organization"/>
    <property type="evidence" value="ECO:0007669"/>
    <property type="project" value="TreeGrafter"/>
</dbReference>
<evidence type="ECO:0000256" key="6">
    <source>
        <dbReference type="ARBA" id="ARBA00022989"/>
    </source>
</evidence>
<evidence type="ECO:0000256" key="2">
    <source>
        <dbReference type="ARBA" id="ARBA00022692"/>
    </source>
</evidence>
<evidence type="ECO:0000256" key="8">
    <source>
        <dbReference type="PROSITE-ProRule" id="PRU00043"/>
    </source>
</evidence>
<accession>A0A433TM27</accession>
<dbReference type="AlphaFoldDB" id="A0A433TM27"/>
<keyword evidence="9" id="KW-0175">Coiled coil</keyword>
<dbReference type="EMBL" id="RQTK01000281">
    <property type="protein sequence ID" value="RUS82556.1"/>
    <property type="molecule type" value="Genomic_DNA"/>
</dbReference>
<dbReference type="GO" id="GO:0005912">
    <property type="term" value="C:adherens junction"/>
    <property type="evidence" value="ECO:0007669"/>
    <property type="project" value="TreeGrafter"/>
</dbReference>
<sequence>EAVKENINTNEQILFLDVENQGDLFAACNIIDATNPNGIFRVISDPIEKNCLLFLNDGLDREKQDRYNLTVAVEQKAKSNRRKRQAQDQSNTYLYNTWPRTQIIIDVLDANDNAPVWTPVKYPVGTTPEKIFITAISADAPANALVAGLTATDIDIGRNGEVRYDITLPRINPPPFDIEDVEGYLTTTMEFPESVQKDKTLPYKLDLVAYDRSIEEPFQSTEINCYVNLIRDTNRFILVVKNKSMNFIVENIEEYREALQEAINEVVLIERIQASRRQEGDQILIESQW</sequence>
<evidence type="ECO:0000256" key="9">
    <source>
        <dbReference type="SAM" id="Coils"/>
    </source>
</evidence>
<dbReference type="STRING" id="188477.A0A433TM27"/>
<evidence type="ECO:0000259" key="10">
    <source>
        <dbReference type="PROSITE" id="PS50268"/>
    </source>
</evidence>
<keyword evidence="4" id="KW-0677">Repeat</keyword>
<evidence type="ECO:0000256" key="1">
    <source>
        <dbReference type="ARBA" id="ARBA00004167"/>
    </source>
</evidence>
<dbReference type="GO" id="GO:0008013">
    <property type="term" value="F:beta-catenin binding"/>
    <property type="evidence" value="ECO:0007669"/>
    <property type="project" value="TreeGrafter"/>
</dbReference>
<dbReference type="PROSITE" id="PS50268">
    <property type="entry name" value="CADHERIN_2"/>
    <property type="match status" value="2"/>
</dbReference>
<gene>
    <name evidence="11" type="ORF">EGW08_009686</name>
</gene>
<evidence type="ECO:0000313" key="12">
    <source>
        <dbReference type="Proteomes" id="UP000271974"/>
    </source>
</evidence>
<evidence type="ECO:0000256" key="4">
    <source>
        <dbReference type="ARBA" id="ARBA00022737"/>
    </source>
</evidence>
<dbReference type="Proteomes" id="UP000271974">
    <property type="component" value="Unassembled WGS sequence"/>
</dbReference>
<dbReference type="GO" id="GO:0005509">
    <property type="term" value="F:calcium ion binding"/>
    <property type="evidence" value="ECO:0007669"/>
    <property type="project" value="UniProtKB-UniRule"/>
</dbReference>
<dbReference type="InterPro" id="IPR020894">
    <property type="entry name" value="Cadherin_CS"/>
</dbReference>
<keyword evidence="2" id="KW-0812">Transmembrane</keyword>
<feature type="coiled-coil region" evidence="9">
    <location>
        <begin position="245"/>
        <end position="272"/>
    </location>
</feature>
<dbReference type="CDD" id="cd11304">
    <property type="entry name" value="Cadherin_repeat"/>
    <property type="match status" value="2"/>
</dbReference>
<feature type="domain" description="Cadherin" evidence="10">
    <location>
        <begin position="29"/>
        <end position="117"/>
    </location>
</feature>
<dbReference type="Gene3D" id="2.60.40.60">
    <property type="entry name" value="Cadherins"/>
    <property type="match status" value="2"/>
</dbReference>
<evidence type="ECO:0000256" key="7">
    <source>
        <dbReference type="ARBA" id="ARBA00023136"/>
    </source>
</evidence>
<dbReference type="GO" id="GO:0007156">
    <property type="term" value="P:homophilic cell adhesion via plasma membrane adhesion molecules"/>
    <property type="evidence" value="ECO:0007669"/>
    <property type="project" value="InterPro"/>
</dbReference>
<name>A0A433TM27_ELYCH</name>
<keyword evidence="5 8" id="KW-0106">Calcium</keyword>
<dbReference type="GO" id="GO:0045296">
    <property type="term" value="F:cadherin binding"/>
    <property type="evidence" value="ECO:0007669"/>
    <property type="project" value="TreeGrafter"/>
</dbReference>
<keyword evidence="6" id="KW-1133">Transmembrane helix</keyword>
<dbReference type="GO" id="GO:0016477">
    <property type="term" value="P:cell migration"/>
    <property type="evidence" value="ECO:0007669"/>
    <property type="project" value="TreeGrafter"/>
</dbReference>
<dbReference type="InterPro" id="IPR039808">
    <property type="entry name" value="Cadherin"/>
</dbReference>
<evidence type="ECO:0000313" key="11">
    <source>
        <dbReference type="EMBL" id="RUS82556.1"/>
    </source>
</evidence>
<dbReference type="GO" id="GO:0016339">
    <property type="term" value="P:calcium-dependent cell-cell adhesion via plasma membrane cell adhesion molecules"/>
    <property type="evidence" value="ECO:0007669"/>
    <property type="project" value="TreeGrafter"/>
</dbReference>
<dbReference type="GO" id="GO:0016342">
    <property type="term" value="C:catenin complex"/>
    <property type="evidence" value="ECO:0007669"/>
    <property type="project" value="TreeGrafter"/>
</dbReference>
<keyword evidence="3" id="KW-0732">Signal</keyword>